<feature type="non-terminal residue" evidence="2">
    <location>
        <position position="1"/>
    </location>
</feature>
<dbReference type="Proteomes" id="UP001189429">
    <property type="component" value="Unassembled WGS sequence"/>
</dbReference>
<evidence type="ECO:0000313" key="2">
    <source>
        <dbReference type="EMBL" id="CAK0808446.1"/>
    </source>
</evidence>
<evidence type="ECO:0000256" key="1">
    <source>
        <dbReference type="SAM" id="Coils"/>
    </source>
</evidence>
<sequence>LIDPMGAVNAAIKASQDFLTAQLDARLATVKQEVIAEFATQLRGPLGAVVGQQQKQNEQFNGRVQSLQAASTKLEADQRELRAQNLIEWDRAADTSIIVGTASENCTTDQLKHSIKPIMDKCELSEADWEVVGKSPARRFIIQFSGDANASARKVRAFYSKLKRPDGDWVNTTRLLLRLDRSGKTARSEFQTKKLTQFCKAQDATKRWRGDRQQDIIHCNDMPVLSIVAGSTKDEPTRMFFNCNFCFQHGINREESRVQFEQFFQTSPDAQKKKIALMKLVVNSTAVLALQEVHAAGTLHSKIATYSAHNLQLAADQGHPTRGATRAELRIAEQQPERLKAFVVDDLNFMDEAKPELTAPLVDMALPRRRNHHPEHQLHWGRALGDMVEVDPEFPSRYAEQSQQCTQIEDMILELRRQWHPVIPAKPSHAKHATKLLSLNNTDCKIIAATGIEMTKPCGANGAHAALKGLPPKHRFLELVMATDAQSRIVAVQDDSTNEDPLMVPCDFGDTFPSLCRTRLNIASEKADYPEGICNMMEATYLLPFAFTNLAAAIECFVALASGCLLGCPWSGALWMVALGPLFWVLHPWSEHLVGAVLGDRVGAVGCVLPSSKMLRLLSRVFFVPEYGARLVLKSAKTTKCKITPMAEAVALAVEDRIRAKIADLVPRRGDIVINDRAGYLGVLEGPSADDGHGWGKVILGWQRYTTKFAHIGAPTSTSLILCNQRAVSKISCISQLLAWPQKVKKK</sequence>
<comment type="caution">
    <text evidence="2">The sequence shown here is derived from an EMBL/GenBank/DDBJ whole genome shotgun (WGS) entry which is preliminary data.</text>
</comment>
<protein>
    <submittedName>
        <fullName evidence="2">Uncharacterized protein</fullName>
    </submittedName>
</protein>
<evidence type="ECO:0000313" key="3">
    <source>
        <dbReference type="Proteomes" id="UP001189429"/>
    </source>
</evidence>
<feature type="coiled-coil region" evidence="1">
    <location>
        <begin position="57"/>
        <end position="84"/>
    </location>
</feature>
<organism evidence="2 3">
    <name type="scientific">Prorocentrum cordatum</name>
    <dbReference type="NCBI Taxonomy" id="2364126"/>
    <lineage>
        <taxon>Eukaryota</taxon>
        <taxon>Sar</taxon>
        <taxon>Alveolata</taxon>
        <taxon>Dinophyceae</taxon>
        <taxon>Prorocentrales</taxon>
        <taxon>Prorocentraceae</taxon>
        <taxon>Prorocentrum</taxon>
    </lineage>
</organism>
<gene>
    <name evidence="2" type="ORF">PCOR1329_LOCUS14042</name>
</gene>
<reference evidence="2" key="1">
    <citation type="submission" date="2023-10" db="EMBL/GenBank/DDBJ databases">
        <authorList>
            <person name="Chen Y."/>
            <person name="Shah S."/>
            <person name="Dougan E. K."/>
            <person name="Thang M."/>
            <person name="Chan C."/>
        </authorList>
    </citation>
    <scope>NUCLEOTIDE SEQUENCE [LARGE SCALE GENOMIC DNA]</scope>
</reference>
<proteinExistence type="predicted"/>
<feature type="non-terminal residue" evidence="2">
    <location>
        <position position="747"/>
    </location>
</feature>
<keyword evidence="3" id="KW-1185">Reference proteome</keyword>
<keyword evidence="1" id="KW-0175">Coiled coil</keyword>
<accession>A0ABN9QQE7</accession>
<name>A0ABN9QQE7_9DINO</name>
<dbReference type="EMBL" id="CAUYUJ010004172">
    <property type="protein sequence ID" value="CAK0808446.1"/>
    <property type="molecule type" value="Genomic_DNA"/>
</dbReference>